<dbReference type="Pfam" id="PF26200">
    <property type="entry name" value="Rcat_RNF216"/>
    <property type="match status" value="1"/>
</dbReference>
<keyword evidence="4" id="KW-0677">Repeat</keyword>
<evidence type="ECO:0000259" key="9">
    <source>
        <dbReference type="PROSITE" id="PS51873"/>
    </source>
</evidence>
<feature type="compositionally biased region" description="Basic residues" evidence="8">
    <location>
        <begin position="53"/>
        <end position="63"/>
    </location>
</feature>
<evidence type="ECO:0000256" key="7">
    <source>
        <dbReference type="ARBA" id="ARBA00022833"/>
    </source>
</evidence>
<sequence length="804" mass="90798">MDLDVIEIPSSPEPRPSCIKASVRKQRRSRRPIPQGDIIEITDSEDEFAIRVTRSRTRSRKPTPLRSQPRAGPSKPQPVKEKPYPLFLPDPEESFPGPSNRMSSPQPAPLAHNEDHDPLFMPLPPSQSGSLLEPIPETSAVPQEDGPYDRYVAQVLEIIPDVDPAHVVELIIRHHANYKEKVVEPVLHALFEDSTYPKKVDKGKGKRKRERSDDGGDERLSVKQRQSNKEEVDYLKKDFNRIAGQHYIEAALQQLMTDFPRMPKSHVRKRLYEEEGFYSLAYFVLEKDQSVTPLPYRPNSAARLHAHKKSKGKEVQRTDPEFEKERQWFLRKLRERNAEKESAVATQLSEKEQEDAEPGIECGCCFTDYPFDHMVQCPDAHLFCKTCMCTYAETLLGSHDPNIICMDQSGCKLPFPESELRRFLSPKLLSLYERVKQRKEIEAAGLEGLEECPFCEYKVVIENEQERLFHCQNEDCGAVSCRSCKKLDHLPRTCKEVEEDKKLDAQHTIEEAMTRALMRNCPKCKKAFVKEMGCNKMTCPNCRTLSCYICRQVITSYEHFNQPPPYNVPADKTKCPLWDSVEQRHSDEVAEAARKALEQYKREHPDVDEKDIRIDIPKAPAPASAPAIPGHPNVHIRAPPVPLPAHLPPFPPLAAPVRMPGPVPQVPMALPQFHPFAPAGINPQGFPQMHFQQGIRQHPVPPPPQHVNVAPPRQRPVVGNVMNLNPAVRMNGPVPANFQAHFMAGPPDLQATRAAQNMAAANVLAHARANRAQLHRAVAPVPPVAAPVRARRAARPGTSLRDLL</sequence>
<evidence type="ECO:0000256" key="5">
    <source>
        <dbReference type="ARBA" id="ARBA00022771"/>
    </source>
</evidence>
<dbReference type="CDD" id="cd20353">
    <property type="entry name" value="Rcat_RBR_RNF216"/>
    <property type="match status" value="1"/>
</dbReference>
<dbReference type="CDD" id="cd16630">
    <property type="entry name" value="RING-HC_RBR_RNF216"/>
    <property type="match status" value="1"/>
</dbReference>
<dbReference type="Proteomes" id="UP001497453">
    <property type="component" value="Chromosome 10"/>
</dbReference>
<name>A0ABP1CQ59_9APHY</name>
<accession>A0ABP1CQ59</accession>
<dbReference type="InterPro" id="IPR002867">
    <property type="entry name" value="IBR_dom"/>
</dbReference>
<dbReference type="EMBL" id="OZ037953">
    <property type="protein sequence ID" value="CAL1697818.1"/>
    <property type="molecule type" value="Genomic_DNA"/>
</dbReference>
<keyword evidence="3" id="KW-0479">Metal-binding</keyword>
<evidence type="ECO:0000256" key="4">
    <source>
        <dbReference type="ARBA" id="ARBA00022737"/>
    </source>
</evidence>
<dbReference type="InterPro" id="IPR047544">
    <property type="entry name" value="RING-HC_RBR_RNF216"/>
</dbReference>
<evidence type="ECO:0000256" key="2">
    <source>
        <dbReference type="ARBA" id="ARBA00022679"/>
    </source>
</evidence>
<keyword evidence="5" id="KW-0863">Zinc-finger</keyword>
<evidence type="ECO:0000313" key="11">
    <source>
        <dbReference type="Proteomes" id="UP001497453"/>
    </source>
</evidence>
<dbReference type="SUPFAM" id="SSF57850">
    <property type="entry name" value="RING/U-box"/>
    <property type="match status" value="2"/>
</dbReference>
<keyword evidence="11" id="KW-1185">Reference proteome</keyword>
<comment type="pathway">
    <text evidence="1">Protein modification; protein ubiquitination.</text>
</comment>
<keyword evidence="7" id="KW-0862">Zinc</keyword>
<evidence type="ECO:0000256" key="8">
    <source>
        <dbReference type="SAM" id="MobiDB-lite"/>
    </source>
</evidence>
<evidence type="ECO:0000313" key="10">
    <source>
        <dbReference type="EMBL" id="CAL1697818.1"/>
    </source>
</evidence>
<protein>
    <recommendedName>
        <fullName evidence="9">RING-type domain-containing protein</fullName>
    </recommendedName>
</protein>
<reference evidence="11" key="1">
    <citation type="submission" date="2024-04" db="EMBL/GenBank/DDBJ databases">
        <authorList>
            <person name="Shaw F."/>
            <person name="Minotto A."/>
        </authorList>
    </citation>
    <scope>NUCLEOTIDE SEQUENCE [LARGE SCALE GENOMIC DNA]</scope>
</reference>
<keyword evidence="2" id="KW-0808">Transferase</keyword>
<evidence type="ECO:0000256" key="6">
    <source>
        <dbReference type="ARBA" id="ARBA00022786"/>
    </source>
</evidence>
<feature type="compositionally biased region" description="Low complexity" evidence="8">
    <location>
        <begin position="1"/>
        <end position="10"/>
    </location>
</feature>
<keyword evidence="6" id="KW-0833">Ubl conjugation pathway</keyword>
<feature type="region of interest" description="Disordered" evidence="8">
    <location>
        <begin position="197"/>
        <end position="229"/>
    </location>
</feature>
<evidence type="ECO:0000256" key="3">
    <source>
        <dbReference type="ARBA" id="ARBA00022723"/>
    </source>
</evidence>
<dbReference type="InterPro" id="IPR051628">
    <property type="entry name" value="LUBAC_E3_Ligases"/>
</dbReference>
<proteinExistence type="predicted"/>
<dbReference type="InterPro" id="IPR047546">
    <property type="entry name" value="Rcat_RBR_RNF216"/>
</dbReference>
<gene>
    <name evidence="10" type="ORF">GFSPODELE1_LOCUS1871</name>
</gene>
<feature type="domain" description="RING-type" evidence="9">
    <location>
        <begin position="358"/>
        <end position="579"/>
    </location>
</feature>
<feature type="region of interest" description="Disordered" evidence="8">
    <location>
        <begin position="1"/>
        <end position="116"/>
    </location>
</feature>
<dbReference type="SMART" id="SM00647">
    <property type="entry name" value="IBR"/>
    <property type="match status" value="2"/>
</dbReference>
<organism evidence="10 11">
    <name type="scientific">Somion occarium</name>
    <dbReference type="NCBI Taxonomy" id="3059160"/>
    <lineage>
        <taxon>Eukaryota</taxon>
        <taxon>Fungi</taxon>
        <taxon>Dikarya</taxon>
        <taxon>Basidiomycota</taxon>
        <taxon>Agaricomycotina</taxon>
        <taxon>Agaricomycetes</taxon>
        <taxon>Polyporales</taxon>
        <taxon>Cerrenaceae</taxon>
        <taxon>Somion</taxon>
    </lineage>
</organism>
<evidence type="ECO:0000256" key="1">
    <source>
        <dbReference type="ARBA" id="ARBA00004906"/>
    </source>
</evidence>
<dbReference type="Gene3D" id="1.20.120.1750">
    <property type="match status" value="1"/>
</dbReference>
<dbReference type="CDD" id="cd20339">
    <property type="entry name" value="BRcat_RBR_RNF216"/>
    <property type="match status" value="1"/>
</dbReference>
<dbReference type="PANTHER" id="PTHR22770:SF47">
    <property type="entry name" value="E3 UBIQUITIN-PROTEIN LIGASE RNF216"/>
    <property type="match status" value="1"/>
</dbReference>
<feature type="compositionally biased region" description="Basic residues" evidence="8">
    <location>
        <begin position="22"/>
        <end position="31"/>
    </location>
</feature>
<dbReference type="InterPro" id="IPR047545">
    <property type="entry name" value="BRcat_RBR_RNF216"/>
</dbReference>
<dbReference type="InterPro" id="IPR044066">
    <property type="entry name" value="TRIAD_supradom"/>
</dbReference>
<dbReference type="PROSITE" id="PS51873">
    <property type="entry name" value="TRIAD"/>
    <property type="match status" value="1"/>
</dbReference>
<feature type="compositionally biased region" description="Basic and acidic residues" evidence="8">
    <location>
        <begin position="210"/>
        <end position="229"/>
    </location>
</feature>
<dbReference type="PANTHER" id="PTHR22770">
    <property type="entry name" value="UBIQUITIN CONJUGATING ENZYME 7 INTERACTING PROTEIN-RELATED"/>
    <property type="match status" value="1"/>
</dbReference>